<dbReference type="Gene3D" id="1.10.510.10">
    <property type="entry name" value="Transferase(Phosphotransferase) domain 1"/>
    <property type="match status" value="1"/>
</dbReference>
<proteinExistence type="predicted"/>
<evidence type="ECO:0000313" key="2">
    <source>
        <dbReference type="Proteomes" id="UP000676336"/>
    </source>
</evidence>
<protein>
    <submittedName>
        <fullName evidence="1">Uncharacterized protein</fullName>
    </submittedName>
</protein>
<name>A0A8S3ENN7_9BILA</name>
<gene>
    <name evidence="1" type="ORF">SMN809_LOCUS60307</name>
</gene>
<evidence type="ECO:0000313" key="1">
    <source>
        <dbReference type="EMBL" id="CAF5071547.1"/>
    </source>
</evidence>
<dbReference type="SUPFAM" id="SSF56112">
    <property type="entry name" value="Protein kinase-like (PK-like)"/>
    <property type="match status" value="1"/>
</dbReference>
<feature type="non-terminal residue" evidence="1">
    <location>
        <position position="1"/>
    </location>
</feature>
<accession>A0A8S3ENN7</accession>
<comment type="caution">
    <text evidence="1">The sequence shown here is derived from an EMBL/GenBank/DDBJ whole genome shotgun (WGS) entry which is preliminary data.</text>
</comment>
<sequence>KWSEDFTKFISACLIKDYEQRPSAEELLRNENFVKFDDETKESYRDLLKTYHMKLSSLDVPDVSVESD</sequence>
<reference evidence="1" key="1">
    <citation type="submission" date="2021-02" db="EMBL/GenBank/DDBJ databases">
        <authorList>
            <person name="Nowell W R."/>
        </authorList>
    </citation>
    <scope>NUCLEOTIDE SEQUENCE</scope>
</reference>
<feature type="non-terminal residue" evidence="1">
    <location>
        <position position="68"/>
    </location>
</feature>
<dbReference type="Proteomes" id="UP000676336">
    <property type="component" value="Unassembled WGS sequence"/>
</dbReference>
<dbReference type="AlphaFoldDB" id="A0A8S3ENN7"/>
<dbReference type="EMBL" id="CAJOBI010234321">
    <property type="protein sequence ID" value="CAF5071547.1"/>
    <property type="molecule type" value="Genomic_DNA"/>
</dbReference>
<dbReference type="InterPro" id="IPR011009">
    <property type="entry name" value="Kinase-like_dom_sf"/>
</dbReference>
<organism evidence="1 2">
    <name type="scientific">Rotaria magnacalcarata</name>
    <dbReference type="NCBI Taxonomy" id="392030"/>
    <lineage>
        <taxon>Eukaryota</taxon>
        <taxon>Metazoa</taxon>
        <taxon>Spiralia</taxon>
        <taxon>Gnathifera</taxon>
        <taxon>Rotifera</taxon>
        <taxon>Eurotatoria</taxon>
        <taxon>Bdelloidea</taxon>
        <taxon>Philodinida</taxon>
        <taxon>Philodinidae</taxon>
        <taxon>Rotaria</taxon>
    </lineage>
</organism>